<evidence type="ECO:0000256" key="4">
    <source>
        <dbReference type="ARBA" id="ARBA00022737"/>
    </source>
</evidence>
<comment type="caution">
    <text evidence="8">The sequence shown here is derived from an EMBL/GenBank/DDBJ whole genome shotgun (WGS) entry which is preliminary data.</text>
</comment>
<name>A0A4Q1BQB4_TREME</name>
<feature type="transmembrane region" description="Helical" evidence="7">
    <location>
        <begin position="129"/>
        <end position="153"/>
    </location>
</feature>
<evidence type="ECO:0000256" key="5">
    <source>
        <dbReference type="ARBA" id="ARBA00022989"/>
    </source>
</evidence>
<dbReference type="VEuPathDB" id="FungiDB:TREMEDRAFT_61281"/>
<keyword evidence="6 7" id="KW-0472">Membrane</keyword>
<evidence type="ECO:0000313" key="8">
    <source>
        <dbReference type="EMBL" id="RXK40114.1"/>
    </source>
</evidence>
<dbReference type="OrthoDB" id="75720at2759"/>
<dbReference type="PANTHER" id="PTHR13131">
    <property type="entry name" value="CYSTINOSIN"/>
    <property type="match status" value="1"/>
</dbReference>
<dbReference type="STRING" id="5217.A0A4Q1BQB4"/>
<feature type="transmembrane region" description="Helical" evidence="7">
    <location>
        <begin position="188"/>
        <end position="217"/>
    </location>
</feature>
<protein>
    <recommendedName>
        <fullName evidence="10">Cystinosin</fullName>
    </recommendedName>
</protein>
<keyword evidence="3 7" id="KW-0812">Transmembrane</keyword>
<feature type="transmembrane region" description="Helical" evidence="7">
    <location>
        <begin position="12"/>
        <end position="32"/>
    </location>
</feature>
<dbReference type="GO" id="GO:0005774">
    <property type="term" value="C:vacuolar membrane"/>
    <property type="evidence" value="ECO:0007669"/>
    <property type="project" value="TreeGrafter"/>
</dbReference>
<dbReference type="PANTHER" id="PTHR13131:SF5">
    <property type="entry name" value="CYSTINOSIN"/>
    <property type="match status" value="1"/>
</dbReference>
<feature type="transmembrane region" description="Helical" evidence="7">
    <location>
        <begin position="95"/>
        <end position="117"/>
    </location>
</feature>
<dbReference type="AlphaFoldDB" id="A0A4Q1BQB4"/>
<dbReference type="GO" id="GO:0012505">
    <property type="term" value="C:endomembrane system"/>
    <property type="evidence" value="ECO:0007669"/>
    <property type="project" value="UniProtKB-SubCell"/>
</dbReference>
<dbReference type="GO" id="GO:0000324">
    <property type="term" value="C:fungal-type vacuole"/>
    <property type="evidence" value="ECO:0007669"/>
    <property type="project" value="TreeGrafter"/>
</dbReference>
<dbReference type="InterPro" id="IPR006603">
    <property type="entry name" value="PQ-loop_rpt"/>
</dbReference>
<keyword evidence="4" id="KW-0677">Repeat</keyword>
<dbReference type="EMBL" id="SDIL01000022">
    <property type="protein sequence ID" value="RXK40114.1"/>
    <property type="molecule type" value="Genomic_DNA"/>
</dbReference>
<feature type="transmembrane region" description="Helical" evidence="7">
    <location>
        <begin position="159"/>
        <end position="176"/>
    </location>
</feature>
<evidence type="ECO:0000256" key="2">
    <source>
        <dbReference type="ARBA" id="ARBA00022448"/>
    </source>
</evidence>
<evidence type="ECO:0000256" key="3">
    <source>
        <dbReference type="ARBA" id="ARBA00022692"/>
    </source>
</evidence>
<keyword evidence="2" id="KW-0813">Transport</keyword>
<keyword evidence="9" id="KW-1185">Reference proteome</keyword>
<dbReference type="Gene3D" id="1.20.1280.290">
    <property type="match status" value="1"/>
</dbReference>
<evidence type="ECO:0000256" key="1">
    <source>
        <dbReference type="ARBA" id="ARBA00004127"/>
    </source>
</evidence>
<dbReference type="InterPro" id="IPR005282">
    <property type="entry name" value="LC_transporter"/>
</dbReference>
<feature type="transmembrane region" description="Helical" evidence="7">
    <location>
        <begin position="53"/>
        <end position="75"/>
    </location>
</feature>
<dbReference type="Proteomes" id="UP000289152">
    <property type="component" value="Unassembled WGS sequence"/>
</dbReference>
<evidence type="ECO:0000313" key="9">
    <source>
        <dbReference type="Proteomes" id="UP000289152"/>
    </source>
</evidence>
<comment type="subcellular location">
    <subcellularLocation>
        <location evidence="1">Endomembrane system</location>
        <topology evidence="1">Multi-pass membrane protein</topology>
    </subcellularLocation>
</comment>
<evidence type="ECO:0008006" key="10">
    <source>
        <dbReference type="Google" id="ProtNLM"/>
    </source>
</evidence>
<evidence type="ECO:0000256" key="7">
    <source>
        <dbReference type="SAM" id="Phobius"/>
    </source>
</evidence>
<proteinExistence type="predicted"/>
<dbReference type="InParanoid" id="A0A4Q1BQB4"/>
<dbReference type="Pfam" id="PF04193">
    <property type="entry name" value="PQ-loop"/>
    <property type="match status" value="2"/>
</dbReference>
<evidence type="ECO:0000256" key="6">
    <source>
        <dbReference type="ARBA" id="ARBA00023136"/>
    </source>
</evidence>
<gene>
    <name evidence="8" type="ORF">M231_02571</name>
</gene>
<keyword evidence="5 7" id="KW-1133">Transmembrane helix</keyword>
<reference evidence="8 9" key="1">
    <citation type="submission" date="2016-06" db="EMBL/GenBank/DDBJ databases">
        <title>Evolution of pathogenesis and genome organization in the Tremellales.</title>
        <authorList>
            <person name="Cuomo C."/>
            <person name="Litvintseva A."/>
            <person name="Heitman J."/>
            <person name="Chen Y."/>
            <person name="Sun S."/>
            <person name="Springer D."/>
            <person name="Dromer F."/>
            <person name="Young S."/>
            <person name="Zeng Q."/>
            <person name="Chapman S."/>
            <person name="Gujja S."/>
            <person name="Saif S."/>
            <person name="Birren B."/>
        </authorList>
    </citation>
    <scope>NUCLEOTIDE SEQUENCE [LARGE SCALE GENOMIC DNA]</scope>
    <source>
        <strain evidence="8 9">ATCC 28783</strain>
    </source>
</reference>
<accession>A0A4Q1BQB4</accession>
<dbReference type="GO" id="GO:0015184">
    <property type="term" value="F:L-cystine transmembrane transporter activity"/>
    <property type="evidence" value="ECO:0007669"/>
    <property type="project" value="TreeGrafter"/>
</dbReference>
<organism evidence="8 9">
    <name type="scientific">Tremella mesenterica</name>
    <name type="common">Jelly fungus</name>
    <dbReference type="NCBI Taxonomy" id="5217"/>
    <lineage>
        <taxon>Eukaryota</taxon>
        <taxon>Fungi</taxon>
        <taxon>Dikarya</taxon>
        <taxon>Basidiomycota</taxon>
        <taxon>Agaricomycotina</taxon>
        <taxon>Tremellomycetes</taxon>
        <taxon>Tremellales</taxon>
        <taxon>Tremellaceae</taxon>
        <taxon>Tremella</taxon>
    </lineage>
</organism>
<dbReference type="SMART" id="SM00679">
    <property type="entry name" value="CTNS"/>
    <property type="match status" value="2"/>
</dbReference>
<sequence length="224" mass="25383">MDLPSDSQHPIASIIVTLTGVAYFSLWSYSFYPQVILNYRRKTTSGFSPDFSYVNPTGFLALSIWNWTIFFSPLARQQYATRHNGHLPQVSPWDIAFSTHALFLSLIVLLQVLWYARKHRLASWTKPSIIARTAIILIFVSAFLTGCMVWIGKLEFLDWLYWISTIKLIISTLKYIPQVILNWKVKSVEGFAIGAIICDVSGSILSFAQLVISSIWIEGDPSGI</sequence>